<dbReference type="PANTHER" id="PTHR40050:SF1">
    <property type="entry name" value="INNER SPORE COAT PROTEIN H"/>
    <property type="match status" value="1"/>
</dbReference>
<dbReference type="SUPFAM" id="SSF74853">
    <property type="entry name" value="Lamin A/C globular tail domain"/>
    <property type="match status" value="1"/>
</dbReference>
<feature type="domain" description="LTD" evidence="3">
    <location>
        <begin position="516"/>
        <end position="648"/>
    </location>
</feature>
<evidence type="ECO:0000256" key="2">
    <source>
        <dbReference type="SAM" id="SignalP"/>
    </source>
</evidence>
<dbReference type="Pfam" id="PF18962">
    <property type="entry name" value="Por_Secre_tail"/>
    <property type="match status" value="1"/>
</dbReference>
<dbReference type="Pfam" id="PF00932">
    <property type="entry name" value="LTD"/>
    <property type="match status" value="1"/>
</dbReference>
<dbReference type="Gene3D" id="2.60.40.1260">
    <property type="entry name" value="Lamin Tail domain"/>
    <property type="match status" value="1"/>
</dbReference>
<dbReference type="InterPro" id="IPR001322">
    <property type="entry name" value="Lamin_tail_dom"/>
</dbReference>
<evidence type="ECO:0000256" key="1">
    <source>
        <dbReference type="ARBA" id="ARBA00022729"/>
    </source>
</evidence>
<dbReference type="AlphaFoldDB" id="A0A5C6RUY1"/>
<dbReference type="Proteomes" id="UP000321721">
    <property type="component" value="Unassembled WGS sequence"/>
</dbReference>
<dbReference type="Pfam" id="PF08757">
    <property type="entry name" value="CotH"/>
    <property type="match status" value="1"/>
</dbReference>
<evidence type="ECO:0000313" key="4">
    <source>
        <dbReference type="EMBL" id="TXB65854.1"/>
    </source>
</evidence>
<dbReference type="EMBL" id="VOOS01000002">
    <property type="protein sequence ID" value="TXB65854.1"/>
    <property type="molecule type" value="Genomic_DNA"/>
</dbReference>
<dbReference type="RefSeq" id="WP_147099096.1">
    <property type="nucleotide sequence ID" value="NZ_VOOS01000002.1"/>
</dbReference>
<keyword evidence="5" id="KW-1185">Reference proteome</keyword>
<protein>
    <submittedName>
        <fullName evidence="4">T9SS type A sorting domain-containing protein</fullName>
    </submittedName>
</protein>
<sequence>MKKTLLKGLLIGLISISSNLKAQDLYDLDNVTSIELTFWDANWNSTLDTYYNNDLGERLLATAIINGITFDSVGVKYKGNSTYSSSNFKNPLNIDLEYTIKQDYDGFTTLKLSNIGKDPSYVREVLSYKIGRQYMDMPLSNFATVTINGTYYGVYSSSESINSDYQKRYVHAGKNNTRFKCNPPAGAGPGVTTLPTLEYLGTDSSLYYDSYELKSDFGWAEMPTFTNNLLNNTSNLESFLDLDRAIWMLAFDNVMVNLDSYIGAFQQNYYLIKDDNDRMLPIIWDLNESIGGFTMISSGVGPGGGGVTSLTQMDMFLRDGDTQFPLVKAILDNPSYKKMYVAHVKTIVEENITTNNYFTDGQALQALIDVDVQNEPSPFYSYSYFNTNLTSAVGTGPNAKYGISQILDGRKSYLQGLTTYNYVAPTISNITTPATVNGNSTITITAEVNNTPTYVYLGYRLTNPDVFQKVEMFDDGAHNDGAAGDGVFGADITIGASEVEYYIYAENSQAGMFSPERAEFEFYTLAVGSDVVINELSASNATIHADDNGEFDDWIEFFNNTTSSIDISGYYLSDDASNLTQWTFPTGTVISANDYLIVWADKDTLQTGLHANFKLSGSGESLYLSDATGNVIDEISFSTQTTDVTYGRFPNGTGPFTQMNPTFSSFNNNNPIGIIENEVMKNDFEIYPNPTNDILNIVFENNEDTEFEIYNLLGTKVYTSKSISQQYQINIATWGKGIYLVKTKTKVGKVMVN</sequence>
<dbReference type="NCBIfam" id="TIGR04183">
    <property type="entry name" value="Por_Secre_tail"/>
    <property type="match status" value="1"/>
</dbReference>
<dbReference type="NCBIfam" id="NF041940">
    <property type="entry name" value="choice_anch_X"/>
    <property type="match status" value="1"/>
</dbReference>
<dbReference type="OrthoDB" id="8901262at2"/>
<dbReference type="InterPro" id="IPR014867">
    <property type="entry name" value="Spore_coat_CotH_CotH2/3/7"/>
</dbReference>
<evidence type="ECO:0000259" key="3">
    <source>
        <dbReference type="PROSITE" id="PS51841"/>
    </source>
</evidence>
<organism evidence="4 5">
    <name type="scientific">Vicingus serpentipes</name>
    <dbReference type="NCBI Taxonomy" id="1926625"/>
    <lineage>
        <taxon>Bacteria</taxon>
        <taxon>Pseudomonadati</taxon>
        <taxon>Bacteroidota</taxon>
        <taxon>Flavobacteriia</taxon>
        <taxon>Flavobacteriales</taxon>
        <taxon>Vicingaceae</taxon>
        <taxon>Vicingus</taxon>
    </lineage>
</organism>
<name>A0A5C6RUY1_9FLAO</name>
<gene>
    <name evidence="4" type="ORF">FRY74_04605</name>
</gene>
<dbReference type="InterPro" id="IPR036415">
    <property type="entry name" value="Lamin_tail_dom_sf"/>
</dbReference>
<dbReference type="PANTHER" id="PTHR40050">
    <property type="entry name" value="INNER SPORE COAT PROTEIN H"/>
    <property type="match status" value="1"/>
</dbReference>
<feature type="signal peptide" evidence="2">
    <location>
        <begin position="1"/>
        <end position="22"/>
    </location>
</feature>
<feature type="chain" id="PRO_5022689229" evidence="2">
    <location>
        <begin position="23"/>
        <end position="753"/>
    </location>
</feature>
<dbReference type="InterPro" id="IPR026444">
    <property type="entry name" value="Secre_tail"/>
</dbReference>
<keyword evidence="1 2" id="KW-0732">Signal</keyword>
<dbReference type="PROSITE" id="PS51841">
    <property type="entry name" value="LTD"/>
    <property type="match status" value="1"/>
</dbReference>
<comment type="caution">
    <text evidence="4">The sequence shown here is derived from an EMBL/GenBank/DDBJ whole genome shotgun (WGS) entry which is preliminary data.</text>
</comment>
<evidence type="ECO:0000313" key="5">
    <source>
        <dbReference type="Proteomes" id="UP000321721"/>
    </source>
</evidence>
<accession>A0A5C6RUY1</accession>
<reference evidence="4 5" key="1">
    <citation type="submission" date="2019-08" db="EMBL/GenBank/DDBJ databases">
        <title>Genome of Vicingus serpentipes NCIMB 15042.</title>
        <authorList>
            <person name="Bowman J.P."/>
        </authorList>
    </citation>
    <scope>NUCLEOTIDE SEQUENCE [LARGE SCALE GENOMIC DNA]</scope>
    <source>
        <strain evidence="4 5">NCIMB 15042</strain>
    </source>
</reference>
<proteinExistence type="predicted"/>